<evidence type="ECO:0000259" key="5">
    <source>
        <dbReference type="PROSITE" id="PS50287"/>
    </source>
</evidence>
<evidence type="ECO:0000313" key="6">
    <source>
        <dbReference type="EMBL" id="GMI23606.1"/>
    </source>
</evidence>
<dbReference type="SUPFAM" id="SSF56487">
    <property type="entry name" value="SRCR-like"/>
    <property type="match status" value="1"/>
</dbReference>
<protein>
    <recommendedName>
        <fullName evidence="5">SRCR domain-containing protein</fullName>
    </recommendedName>
</protein>
<dbReference type="InterPro" id="IPR001190">
    <property type="entry name" value="SRCR"/>
</dbReference>
<dbReference type="InterPro" id="IPR036772">
    <property type="entry name" value="SRCR-like_dom_sf"/>
</dbReference>
<accession>A0ABQ6MC43</accession>
<evidence type="ECO:0000256" key="3">
    <source>
        <dbReference type="ARBA" id="ARBA00023157"/>
    </source>
</evidence>
<dbReference type="PANTHER" id="PTHR19331:SF487">
    <property type="entry name" value="SOLUBLE SCAVENGER RECEPTOR CYSTEINE-RICH DOMAIN-CONTAINING PROTEIN SSC5D"/>
    <property type="match status" value="1"/>
</dbReference>
<comment type="caution">
    <text evidence="6">The sequence shown here is derived from an EMBL/GenBank/DDBJ whole genome shotgun (WGS) entry which is preliminary data.</text>
</comment>
<reference evidence="6 7" key="1">
    <citation type="journal article" date="2023" name="Commun. Biol.">
        <title>Genome analysis of Parmales, the sister group of diatoms, reveals the evolutionary specialization of diatoms from phago-mixotrophs to photoautotrophs.</title>
        <authorList>
            <person name="Ban H."/>
            <person name="Sato S."/>
            <person name="Yoshikawa S."/>
            <person name="Yamada K."/>
            <person name="Nakamura Y."/>
            <person name="Ichinomiya M."/>
            <person name="Sato N."/>
            <person name="Blanc-Mathieu R."/>
            <person name="Endo H."/>
            <person name="Kuwata A."/>
            <person name="Ogata H."/>
        </authorList>
    </citation>
    <scope>NUCLEOTIDE SEQUENCE [LARGE SCALE GENOMIC DNA]</scope>
</reference>
<dbReference type="Pfam" id="PF00530">
    <property type="entry name" value="SRCR"/>
    <property type="match status" value="1"/>
</dbReference>
<feature type="domain" description="SRCR" evidence="5">
    <location>
        <begin position="67"/>
        <end position="188"/>
    </location>
</feature>
<evidence type="ECO:0000256" key="1">
    <source>
        <dbReference type="ARBA" id="ARBA00022729"/>
    </source>
</evidence>
<gene>
    <name evidence="6" type="ORF">TeGR_g4391</name>
</gene>
<keyword evidence="2" id="KW-0677">Repeat</keyword>
<keyword evidence="1" id="KW-0732">Signal</keyword>
<sequence>MHFWGTTVEVNAIPYKLSKGTNDDIYVVTDLGIGHACLSGSNALCNDDVRVPLGFSPSGVVPDTTGIRLQTAAGTPSFDSEGQVQGRLEVKVGDDWVTVASIYDSFGGSGSSGGAAESTVACRQLGNELGYTLVSASKVSYWDTDDGSGMAFKVTCAGTESTLDSCATFEFWSSSSWDHDYDVGVSCTYSTVGGYDPSGFGISAATTSGPGGEGLLMAGDLIYPFTISVGTYSWSDHPISIDDLLPDEAKQQSVFASQAISYRDHWLLEDYANDRILAFTHDFEFVTALEGGDLEDLWTFAIRPGSFAPASDFTANAENYKIVAGEELRLSLNINAYDGSSIPFLQARPQVDNYKMSVVGSLELPNLGETSVTVDGSVLVTYSPSSIVANATLFNAGDWTVDIWEEIGSADFRVSSRLDGSPFTLQVVPAQTEAAECVSQLVPAVWTAGEVQELTIETSDQYGNPTTSTTESYYYGFSPSTITNEFSRSDSSTNSVSFVAERTKAGSAKLYVAVQTSSGGPAEIPGSPFPFVVRATTIDPSETTSSLEDYADMVEDILKAEEAEETRVEIMPRDKFKNDATITGARFWFKAEDARTGESVGDIALIDVSSYVHEVLLPAGELTITIKKGFDWDSAEDISGSPYSIRVVDPSPPGKKGLAPA</sequence>
<dbReference type="Gene3D" id="2.60.40.10">
    <property type="entry name" value="Immunoglobulins"/>
    <property type="match status" value="1"/>
</dbReference>
<evidence type="ECO:0000313" key="7">
    <source>
        <dbReference type="Proteomes" id="UP001165060"/>
    </source>
</evidence>
<dbReference type="PROSITE" id="PS50287">
    <property type="entry name" value="SRCR_2"/>
    <property type="match status" value="1"/>
</dbReference>
<keyword evidence="3" id="KW-1015">Disulfide bond</keyword>
<proteinExistence type="predicted"/>
<dbReference type="SMART" id="SM00202">
    <property type="entry name" value="SR"/>
    <property type="match status" value="1"/>
</dbReference>
<keyword evidence="7" id="KW-1185">Reference proteome</keyword>
<dbReference type="PANTHER" id="PTHR19331">
    <property type="entry name" value="SCAVENGER RECEPTOR DOMAIN-CONTAINING"/>
    <property type="match status" value="1"/>
</dbReference>
<evidence type="ECO:0000256" key="2">
    <source>
        <dbReference type="ARBA" id="ARBA00022737"/>
    </source>
</evidence>
<evidence type="ECO:0000256" key="4">
    <source>
        <dbReference type="SAM" id="MobiDB-lite"/>
    </source>
</evidence>
<name>A0ABQ6MC43_9STRA</name>
<dbReference type="Proteomes" id="UP001165060">
    <property type="component" value="Unassembled WGS sequence"/>
</dbReference>
<dbReference type="InterPro" id="IPR013783">
    <property type="entry name" value="Ig-like_fold"/>
</dbReference>
<dbReference type="Gene3D" id="3.10.250.10">
    <property type="entry name" value="SRCR-like domain"/>
    <property type="match status" value="1"/>
</dbReference>
<organism evidence="6 7">
    <name type="scientific">Tetraparma gracilis</name>
    <dbReference type="NCBI Taxonomy" id="2962635"/>
    <lineage>
        <taxon>Eukaryota</taxon>
        <taxon>Sar</taxon>
        <taxon>Stramenopiles</taxon>
        <taxon>Ochrophyta</taxon>
        <taxon>Bolidophyceae</taxon>
        <taxon>Parmales</taxon>
        <taxon>Triparmaceae</taxon>
        <taxon>Tetraparma</taxon>
    </lineage>
</organism>
<dbReference type="EMBL" id="BRYB01001340">
    <property type="protein sequence ID" value="GMI23606.1"/>
    <property type="molecule type" value="Genomic_DNA"/>
</dbReference>
<feature type="region of interest" description="Disordered" evidence="4">
    <location>
        <begin position="642"/>
        <end position="661"/>
    </location>
</feature>